<name>A0A8S1HK50_9PELO</name>
<evidence type="ECO:0000256" key="6">
    <source>
        <dbReference type="ARBA" id="ARBA00022946"/>
    </source>
</evidence>
<dbReference type="SUPFAM" id="SSF55103">
    <property type="entry name" value="FAD-linked oxidases, C-terminal domain"/>
    <property type="match status" value="1"/>
</dbReference>
<dbReference type="Proteomes" id="UP000835052">
    <property type="component" value="Unassembled WGS sequence"/>
</dbReference>
<dbReference type="GO" id="GO:1903457">
    <property type="term" value="P:lactate catabolic process"/>
    <property type="evidence" value="ECO:0007669"/>
    <property type="project" value="TreeGrafter"/>
</dbReference>
<dbReference type="GO" id="GO:0004458">
    <property type="term" value="F:D-lactate dehydrogenase (cytochrome) activity"/>
    <property type="evidence" value="ECO:0007669"/>
    <property type="project" value="UniProtKB-EC"/>
</dbReference>
<evidence type="ECO:0000313" key="12">
    <source>
        <dbReference type="Proteomes" id="UP000835052"/>
    </source>
</evidence>
<dbReference type="InterPro" id="IPR004113">
    <property type="entry name" value="FAD-bd_oxidored_4_C"/>
</dbReference>
<dbReference type="InterPro" id="IPR016169">
    <property type="entry name" value="FAD-bd_PCMH_sub2"/>
</dbReference>
<reference evidence="11" key="1">
    <citation type="submission" date="2020-10" db="EMBL/GenBank/DDBJ databases">
        <authorList>
            <person name="Kikuchi T."/>
        </authorList>
    </citation>
    <scope>NUCLEOTIDE SEQUENCE</scope>
    <source>
        <strain evidence="11">NKZ352</strain>
    </source>
</reference>
<dbReference type="GO" id="GO:0008720">
    <property type="term" value="F:D-lactate dehydrogenase (NAD+) activity"/>
    <property type="evidence" value="ECO:0007669"/>
    <property type="project" value="TreeGrafter"/>
</dbReference>
<dbReference type="InterPro" id="IPR016171">
    <property type="entry name" value="Vanillyl_alc_oxidase_C-sub2"/>
</dbReference>
<dbReference type="InterPro" id="IPR036318">
    <property type="entry name" value="FAD-bd_PCMH-like_sf"/>
</dbReference>
<keyword evidence="12" id="KW-1185">Reference proteome</keyword>
<proteinExistence type="inferred from homology"/>
<dbReference type="GO" id="GO:0071949">
    <property type="term" value="F:FAD binding"/>
    <property type="evidence" value="ECO:0007669"/>
    <property type="project" value="InterPro"/>
</dbReference>
<dbReference type="Gene3D" id="1.10.45.10">
    <property type="entry name" value="Vanillyl-alcohol Oxidase, Chain A, domain 4"/>
    <property type="match status" value="1"/>
</dbReference>
<evidence type="ECO:0000259" key="10">
    <source>
        <dbReference type="PROSITE" id="PS51387"/>
    </source>
</evidence>
<dbReference type="PANTHER" id="PTHR11748">
    <property type="entry name" value="D-LACTATE DEHYDROGENASE"/>
    <property type="match status" value="1"/>
</dbReference>
<keyword evidence="5" id="KW-0274">FAD</keyword>
<protein>
    <recommendedName>
        <fullName evidence="9">D-lactate dehydrogenase (cytochrome)</fullName>
        <ecNumber evidence="9">1.1.2.4</ecNumber>
    </recommendedName>
</protein>
<sequence length="469" mass="51101">MFFRPAISEAIAEFLPEFQKVLGVSGVSTKESILRQFSRDEGHFQVSLPSVVLSPKCTQQVSDVLKVCHANNLPVIPFGTGTGLEGGSVCSQGGVCLNLREFVETPKVYESDFVSSVRPGVTRLSLNEHLRNTGLFFPVDPGADASICGMVATSASGTNAIRYGTMKENVLNLEVVLADGKILNTRGKDRWPRKSSAGYNLTELFIGSEGTLGVITQATLRLYPRPTCFSAAVCSFPNVFSAATAVVQLLQLGVPVARIELLDDVQVAACNAYSNINLEVSPTLFMEFHGNEENDLIDQMKVVEELCISNGSRTFKSSTEPRRMKDLWKARHDAFYAALALRPGGKGFSTDVCVPISRLAEVIAETRLDLEQNSITGTIVGHVGDGNFHVIMPVFEDDPEEMKKIYEFSDRLVGRALKANGTCTGEHGIGLGKMKYLREEVGSNSLQLMRTLKLALDPKKILNPGKVFI</sequence>
<keyword evidence="6" id="KW-0809">Transit peptide</keyword>
<accession>A0A8S1HK50</accession>
<evidence type="ECO:0000256" key="9">
    <source>
        <dbReference type="ARBA" id="ARBA00038897"/>
    </source>
</evidence>
<dbReference type="FunFam" id="3.30.70.2740:FF:000001">
    <property type="entry name" value="D-lactate dehydrogenase mitochondrial"/>
    <property type="match status" value="1"/>
</dbReference>
<evidence type="ECO:0000256" key="2">
    <source>
        <dbReference type="ARBA" id="ARBA00004173"/>
    </source>
</evidence>
<dbReference type="InterPro" id="IPR006094">
    <property type="entry name" value="Oxid_FAD_bind_N"/>
</dbReference>
<evidence type="ECO:0000256" key="5">
    <source>
        <dbReference type="ARBA" id="ARBA00022827"/>
    </source>
</evidence>
<keyword evidence="4" id="KW-0285">Flavoprotein</keyword>
<dbReference type="Gene3D" id="3.30.70.2740">
    <property type="match status" value="1"/>
</dbReference>
<comment type="cofactor">
    <cofactor evidence="1">
        <name>FAD</name>
        <dbReference type="ChEBI" id="CHEBI:57692"/>
    </cofactor>
</comment>
<dbReference type="Pfam" id="PF02913">
    <property type="entry name" value="FAD-oxidase_C"/>
    <property type="match status" value="1"/>
</dbReference>
<dbReference type="InterPro" id="IPR016166">
    <property type="entry name" value="FAD-bd_PCMH"/>
</dbReference>
<dbReference type="AlphaFoldDB" id="A0A8S1HK50"/>
<dbReference type="Gene3D" id="3.30.465.10">
    <property type="match status" value="1"/>
</dbReference>
<dbReference type="FunFam" id="3.30.465.10:FF:000016">
    <property type="entry name" value="probable D-lactate dehydrogenase, mitochondrial"/>
    <property type="match status" value="1"/>
</dbReference>
<keyword evidence="8" id="KW-0496">Mitochondrion</keyword>
<dbReference type="PROSITE" id="PS51387">
    <property type="entry name" value="FAD_PCMH"/>
    <property type="match status" value="1"/>
</dbReference>
<keyword evidence="7" id="KW-0560">Oxidoreductase</keyword>
<evidence type="ECO:0000256" key="7">
    <source>
        <dbReference type="ARBA" id="ARBA00023002"/>
    </source>
</evidence>
<dbReference type="OrthoDB" id="5332616at2759"/>
<dbReference type="EMBL" id="CAJGYM010000072">
    <property type="protein sequence ID" value="CAD6196394.1"/>
    <property type="molecule type" value="Genomic_DNA"/>
</dbReference>
<evidence type="ECO:0000256" key="1">
    <source>
        <dbReference type="ARBA" id="ARBA00001974"/>
    </source>
</evidence>
<evidence type="ECO:0000256" key="3">
    <source>
        <dbReference type="ARBA" id="ARBA00008000"/>
    </source>
</evidence>
<dbReference type="FunFam" id="1.10.45.10:FF:000001">
    <property type="entry name" value="D-lactate dehydrogenase mitochondrial"/>
    <property type="match status" value="1"/>
</dbReference>
<dbReference type="EC" id="1.1.2.4" evidence="9"/>
<evidence type="ECO:0000256" key="4">
    <source>
        <dbReference type="ARBA" id="ARBA00022630"/>
    </source>
</evidence>
<dbReference type="Pfam" id="PF01565">
    <property type="entry name" value="FAD_binding_4"/>
    <property type="match status" value="1"/>
</dbReference>
<evidence type="ECO:0000313" key="11">
    <source>
        <dbReference type="EMBL" id="CAD6196394.1"/>
    </source>
</evidence>
<evidence type="ECO:0000256" key="8">
    <source>
        <dbReference type="ARBA" id="ARBA00023128"/>
    </source>
</evidence>
<gene>
    <name evidence="11" type="ORF">CAUJ_LOCUS12308</name>
</gene>
<comment type="caution">
    <text evidence="11">The sequence shown here is derived from an EMBL/GenBank/DDBJ whole genome shotgun (WGS) entry which is preliminary data.</text>
</comment>
<dbReference type="GO" id="GO:0005739">
    <property type="term" value="C:mitochondrion"/>
    <property type="evidence" value="ECO:0007669"/>
    <property type="project" value="UniProtKB-SubCell"/>
</dbReference>
<organism evidence="11 12">
    <name type="scientific">Caenorhabditis auriculariae</name>
    <dbReference type="NCBI Taxonomy" id="2777116"/>
    <lineage>
        <taxon>Eukaryota</taxon>
        <taxon>Metazoa</taxon>
        <taxon>Ecdysozoa</taxon>
        <taxon>Nematoda</taxon>
        <taxon>Chromadorea</taxon>
        <taxon>Rhabditida</taxon>
        <taxon>Rhabditina</taxon>
        <taxon>Rhabditomorpha</taxon>
        <taxon>Rhabditoidea</taxon>
        <taxon>Rhabditidae</taxon>
        <taxon>Peloderinae</taxon>
        <taxon>Caenorhabditis</taxon>
    </lineage>
</organism>
<comment type="subcellular location">
    <subcellularLocation>
        <location evidence="2">Mitochondrion</location>
    </subcellularLocation>
</comment>
<feature type="domain" description="FAD-binding PCMH-type" evidence="10">
    <location>
        <begin position="45"/>
        <end position="225"/>
    </location>
</feature>
<dbReference type="InterPro" id="IPR016164">
    <property type="entry name" value="FAD-linked_Oxase-like_C"/>
</dbReference>
<comment type="similarity">
    <text evidence="3">Belongs to the FAD-binding oxidoreductase/transferase type 4 family.</text>
</comment>
<dbReference type="SUPFAM" id="SSF56176">
    <property type="entry name" value="FAD-binding/transporter-associated domain-like"/>
    <property type="match status" value="1"/>
</dbReference>
<dbReference type="PANTHER" id="PTHR11748:SF111">
    <property type="entry name" value="D-LACTATE DEHYDROGENASE, MITOCHONDRIAL-RELATED"/>
    <property type="match status" value="1"/>
</dbReference>